<evidence type="ECO:0000313" key="2">
    <source>
        <dbReference type="EMBL" id="SDP55716.1"/>
    </source>
</evidence>
<feature type="compositionally biased region" description="Gly residues" evidence="1">
    <location>
        <begin position="21"/>
        <end position="43"/>
    </location>
</feature>
<accession>A0A1H0TQ71</accession>
<dbReference type="Proteomes" id="UP000199088">
    <property type="component" value="Unassembled WGS sequence"/>
</dbReference>
<evidence type="ECO:0000256" key="1">
    <source>
        <dbReference type="SAM" id="MobiDB-lite"/>
    </source>
</evidence>
<dbReference type="STRING" id="1052260.SAMN05660199_04220"/>
<sequence length="164" mass="17384">MSYPRGRLAEVPTPASPGRDGTAGPGRDGTAGPGRDGTAGPGRDGTAPAGWPEEVRPPGAPDWERTAVAWLYDLVPPEYRTHEVLRRYPVLLARFAADHVAAGLEAARAGWRTVRVELADELPPEAMEAAMAAYEREGTRLAAAARAVGLVGGALRGERWAPRL</sequence>
<reference evidence="3" key="1">
    <citation type="submission" date="2016-10" db="EMBL/GenBank/DDBJ databases">
        <authorList>
            <person name="Varghese N."/>
            <person name="Submissions S."/>
        </authorList>
    </citation>
    <scope>NUCLEOTIDE SEQUENCE [LARGE SCALE GENOMIC DNA]</scope>
    <source>
        <strain evidence="3">DSM 45843</strain>
    </source>
</reference>
<evidence type="ECO:0000313" key="3">
    <source>
        <dbReference type="Proteomes" id="UP000199088"/>
    </source>
</evidence>
<dbReference type="AlphaFoldDB" id="A0A1H0TQ71"/>
<name>A0A1H0TQ71_9ACTN</name>
<keyword evidence="3" id="KW-1185">Reference proteome</keyword>
<organism evidence="2 3">
    <name type="scientific">Klenkia soli</name>
    <dbReference type="NCBI Taxonomy" id="1052260"/>
    <lineage>
        <taxon>Bacteria</taxon>
        <taxon>Bacillati</taxon>
        <taxon>Actinomycetota</taxon>
        <taxon>Actinomycetes</taxon>
        <taxon>Geodermatophilales</taxon>
        <taxon>Geodermatophilaceae</taxon>
        <taxon>Klenkia</taxon>
    </lineage>
</organism>
<proteinExistence type="predicted"/>
<gene>
    <name evidence="2" type="ORF">SAMN05660199_04220</name>
</gene>
<protein>
    <submittedName>
        <fullName evidence="2">Uncharacterized protein</fullName>
    </submittedName>
</protein>
<feature type="region of interest" description="Disordered" evidence="1">
    <location>
        <begin position="1"/>
        <end position="62"/>
    </location>
</feature>
<dbReference type="EMBL" id="FNIR01000016">
    <property type="protein sequence ID" value="SDP55716.1"/>
    <property type="molecule type" value="Genomic_DNA"/>
</dbReference>